<feature type="transmembrane region" description="Helical" evidence="1">
    <location>
        <begin position="133"/>
        <end position="152"/>
    </location>
</feature>
<sequence>MKEYAPIDRLWSLGLPLFFILGQIAIEIFVPLRLKPALHSEWGPHETLQAIFISIAFIVAACSAVKIDWKEQKLLGIWFVLAAICCFYVAGEEISWGQQILQWDTPEYWSTLNDQNETNLHNTSAWLDQKPRLVLFLGIAFGGLVIPALRRWKPNVLPAQFSILYPPDALIPTALGVIVPYLIQEIAEIWDFKVFHRVSELQELYMYYFVLLYLMDLRNRVFNKV</sequence>
<evidence type="ECO:0000313" key="2">
    <source>
        <dbReference type="EMBL" id="PZQ49160.1"/>
    </source>
</evidence>
<feature type="transmembrane region" description="Helical" evidence="1">
    <location>
        <begin position="50"/>
        <end position="67"/>
    </location>
</feature>
<feature type="transmembrane region" description="Helical" evidence="1">
    <location>
        <begin position="12"/>
        <end position="30"/>
    </location>
</feature>
<protein>
    <submittedName>
        <fullName evidence="2">Uncharacterized protein</fullName>
    </submittedName>
</protein>
<proteinExistence type="predicted"/>
<evidence type="ECO:0000313" key="3">
    <source>
        <dbReference type="Proteomes" id="UP000249417"/>
    </source>
</evidence>
<evidence type="ECO:0000256" key="1">
    <source>
        <dbReference type="SAM" id="Phobius"/>
    </source>
</evidence>
<keyword evidence="1" id="KW-0812">Transmembrane</keyword>
<feature type="transmembrane region" description="Helical" evidence="1">
    <location>
        <begin position="204"/>
        <end position="221"/>
    </location>
</feature>
<dbReference type="EMBL" id="QFQB01000001">
    <property type="protein sequence ID" value="PZQ49160.1"/>
    <property type="molecule type" value="Genomic_DNA"/>
</dbReference>
<dbReference type="Proteomes" id="UP000249417">
    <property type="component" value="Unassembled WGS sequence"/>
</dbReference>
<feature type="transmembrane region" description="Helical" evidence="1">
    <location>
        <begin position="74"/>
        <end position="91"/>
    </location>
</feature>
<keyword evidence="1" id="KW-1133">Transmembrane helix</keyword>
<organism evidence="2 3">
    <name type="scientific">Micavibrio aeruginosavorus</name>
    <dbReference type="NCBI Taxonomy" id="349221"/>
    <lineage>
        <taxon>Bacteria</taxon>
        <taxon>Pseudomonadati</taxon>
        <taxon>Bdellovibrionota</taxon>
        <taxon>Bdellovibrionia</taxon>
        <taxon>Bdellovibrionales</taxon>
        <taxon>Pseudobdellovibrionaceae</taxon>
        <taxon>Micavibrio</taxon>
    </lineage>
</organism>
<accession>A0A2W5QCK8</accession>
<keyword evidence="1" id="KW-0472">Membrane</keyword>
<dbReference type="AlphaFoldDB" id="A0A2W5QCK8"/>
<feature type="transmembrane region" description="Helical" evidence="1">
    <location>
        <begin position="164"/>
        <end position="184"/>
    </location>
</feature>
<name>A0A2W5QCK8_9BACT</name>
<gene>
    <name evidence="2" type="ORF">DI551_00470</name>
</gene>
<comment type="caution">
    <text evidence="2">The sequence shown here is derived from an EMBL/GenBank/DDBJ whole genome shotgun (WGS) entry which is preliminary data.</text>
</comment>
<reference evidence="2 3" key="1">
    <citation type="submission" date="2017-08" db="EMBL/GenBank/DDBJ databases">
        <title>Infants hospitalized years apart are colonized by the same room-sourced microbial strains.</title>
        <authorList>
            <person name="Brooks B."/>
            <person name="Olm M.R."/>
            <person name="Firek B.A."/>
            <person name="Baker R."/>
            <person name="Thomas B.C."/>
            <person name="Morowitz M.J."/>
            <person name="Banfield J.F."/>
        </authorList>
    </citation>
    <scope>NUCLEOTIDE SEQUENCE [LARGE SCALE GENOMIC DNA]</scope>
    <source>
        <strain evidence="2">S2_005_002_R2_29</strain>
    </source>
</reference>